<keyword evidence="1" id="KW-0732">Signal</keyword>
<sequence length="321" mass="35898">MTHRMLIIAAMLIATSASWAQERTVTGSKASPGREYRLQAMYRAGIAQNYEVTETTSVVRTHSDSSKKTYSRKITYMMTVRCTENMNGFASLTANIDSLTYVFTANGDTVAYDSQKDITPKNFADLNNYVGPMNRSLEMKVNTYGEIQSVTGEQIDWIRTYLSDNASDIDSVLSLIWTQSVEDPNLLQYADLQKRVLPGLRMAVDSSWKHRMSLRVDGVIYDGQARSVFDSYSGGLYILKTKDTIAAVKPQRIHVYGVPYISEVLDGAAAVSHEVDLASTGTINKVESNVTAWFKARAVNEVFTQHVQSNTTWTLTGQFQW</sequence>
<organism evidence="2 3">
    <name type="scientific">Candidatus Kapaibacterium thiocyanatum</name>
    <dbReference type="NCBI Taxonomy" id="1895771"/>
    <lineage>
        <taxon>Bacteria</taxon>
        <taxon>Pseudomonadati</taxon>
        <taxon>Candidatus Kapaibacteriota</taxon>
        <taxon>Candidatus Kapaibacteriia</taxon>
        <taxon>Candidatus Kapaibacteriales</taxon>
        <taxon>Candidatus Kapaibacteriaceae</taxon>
        <taxon>Candidatus Kapaibacterium</taxon>
    </lineage>
</organism>
<feature type="signal peptide" evidence="1">
    <location>
        <begin position="1"/>
        <end position="20"/>
    </location>
</feature>
<dbReference type="AlphaFoldDB" id="A0A1M3KV81"/>
<name>A0A1M3KV81_9BACT</name>
<dbReference type="STRING" id="1895771.BGO89_13170"/>
<protein>
    <submittedName>
        <fullName evidence="2">Uncharacterized protein</fullName>
    </submittedName>
</protein>
<gene>
    <name evidence="2" type="ORF">BGO89_13170</name>
</gene>
<accession>A0A1M3KV81</accession>
<dbReference type="EMBL" id="MKVH01000025">
    <property type="protein sequence ID" value="OJX56284.1"/>
    <property type="molecule type" value="Genomic_DNA"/>
</dbReference>
<evidence type="ECO:0000313" key="2">
    <source>
        <dbReference type="EMBL" id="OJX56284.1"/>
    </source>
</evidence>
<evidence type="ECO:0000313" key="3">
    <source>
        <dbReference type="Proteomes" id="UP000184233"/>
    </source>
</evidence>
<comment type="caution">
    <text evidence="2">The sequence shown here is derived from an EMBL/GenBank/DDBJ whole genome shotgun (WGS) entry which is preliminary data.</text>
</comment>
<reference evidence="2 3" key="1">
    <citation type="submission" date="2016-09" db="EMBL/GenBank/DDBJ databases">
        <title>Genome-resolved meta-omics ties microbial dynamics to process performance in biotechnology for thiocyanate degradation.</title>
        <authorList>
            <person name="Kantor R.S."/>
            <person name="Huddy R.J."/>
            <person name="Iyer R."/>
            <person name="Thomas B.C."/>
            <person name="Brown C.T."/>
            <person name="Anantharaman K."/>
            <person name="Tringe S."/>
            <person name="Hettich R.L."/>
            <person name="Harrison S.T."/>
            <person name="Banfield J.F."/>
        </authorList>
    </citation>
    <scope>NUCLEOTIDE SEQUENCE [LARGE SCALE GENOMIC DNA]</scope>
    <source>
        <strain evidence="2">59-99</strain>
    </source>
</reference>
<dbReference type="Pfam" id="PF19777">
    <property type="entry name" value="DUF6263"/>
    <property type="match status" value="1"/>
</dbReference>
<dbReference type="Proteomes" id="UP000184233">
    <property type="component" value="Unassembled WGS sequence"/>
</dbReference>
<evidence type="ECO:0000256" key="1">
    <source>
        <dbReference type="SAM" id="SignalP"/>
    </source>
</evidence>
<dbReference type="InterPro" id="IPR046230">
    <property type="entry name" value="DUF6263"/>
</dbReference>
<feature type="chain" id="PRO_5012160233" evidence="1">
    <location>
        <begin position="21"/>
        <end position="321"/>
    </location>
</feature>
<proteinExistence type="predicted"/>